<comment type="caution">
    <text evidence="2">The sequence shown here is derived from an EMBL/GenBank/DDBJ whole genome shotgun (WGS) entry which is preliminary data.</text>
</comment>
<dbReference type="RefSeq" id="WP_179541002.1">
    <property type="nucleotide sequence ID" value="NZ_BAAALL010000004.1"/>
</dbReference>
<dbReference type="SUPFAM" id="SSF52980">
    <property type="entry name" value="Restriction endonuclease-like"/>
    <property type="match status" value="1"/>
</dbReference>
<dbReference type="EMBL" id="JACCFY010000001">
    <property type="protein sequence ID" value="NYJ77530.1"/>
    <property type="molecule type" value="Genomic_DNA"/>
</dbReference>
<dbReference type="InterPro" id="IPR011335">
    <property type="entry name" value="Restrct_endonuc-II-like"/>
</dbReference>
<evidence type="ECO:0000256" key="1">
    <source>
        <dbReference type="SAM" id="MobiDB-lite"/>
    </source>
</evidence>
<protein>
    <recommendedName>
        <fullName evidence="4">Transcriptional regulator, AbiEi antitoxin, Type IV TA system</fullName>
    </recommendedName>
</protein>
<gene>
    <name evidence="2" type="ORF">HNR09_000941</name>
</gene>
<dbReference type="Proteomes" id="UP000535437">
    <property type="component" value="Unassembled WGS sequence"/>
</dbReference>
<feature type="region of interest" description="Disordered" evidence="1">
    <location>
        <begin position="1"/>
        <end position="21"/>
    </location>
</feature>
<evidence type="ECO:0000313" key="2">
    <source>
        <dbReference type="EMBL" id="NYJ77530.1"/>
    </source>
</evidence>
<organism evidence="2 3">
    <name type="scientific">Nesterenkonia xinjiangensis</name>
    <dbReference type="NCBI Taxonomy" id="225327"/>
    <lineage>
        <taxon>Bacteria</taxon>
        <taxon>Bacillati</taxon>
        <taxon>Actinomycetota</taxon>
        <taxon>Actinomycetes</taxon>
        <taxon>Micrococcales</taxon>
        <taxon>Micrococcaceae</taxon>
        <taxon>Nesterenkonia</taxon>
    </lineage>
</organism>
<accession>A0A7Z0GKA2</accession>
<keyword evidence="3" id="KW-1185">Reference proteome</keyword>
<dbReference type="Gene3D" id="3.40.960.10">
    <property type="entry name" value="VSR Endonuclease"/>
    <property type="match status" value="1"/>
</dbReference>
<dbReference type="AlphaFoldDB" id="A0A7Z0GKA2"/>
<proteinExistence type="predicted"/>
<evidence type="ECO:0008006" key="4">
    <source>
        <dbReference type="Google" id="ProtNLM"/>
    </source>
</evidence>
<evidence type="ECO:0000313" key="3">
    <source>
        <dbReference type="Proteomes" id="UP000535437"/>
    </source>
</evidence>
<reference evidence="2 3" key="1">
    <citation type="submission" date="2020-07" db="EMBL/GenBank/DDBJ databases">
        <title>Sequencing the genomes of 1000 actinobacteria strains.</title>
        <authorList>
            <person name="Klenk H.-P."/>
        </authorList>
    </citation>
    <scope>NUCLEOTIDE SEQUENCE [LARGE SCALE GENOMIC DNA]</scope>
    <source>
        <strain evidence="2 3">DSM 15475</strain>
    </source>
</reference>
<sequence>MEFPLSDRRRRLPPRPPNGAWTRRQLLRDGWTDAGLRRALGYGAVVQPGHGVYCDPLAGEELALLQVLTADGTQMASHATAAALHGVSGFILERPLHLTSPRSAGRVRREGVVPHRSTVPAEQVTVVAGVRVTSPGRTWVDLALGLSQTQAVVLADQMLRSPRREFGEQGESILELSELRAAVALRRRSRGIRTVRQAAELARVGADSPQETRLRLAMWRDGLPEPRVNPKIFDDRGRVVLQPDLAIDEYRIAIQYDGVEVHSDPQQVLKDVRRAERAEAMGWLELRITKDHSRGFWRAGLLKIRRALYSRGWDGR</sequence>
<name>A0A7Z0GKA2_9MICC</name>